<accession>A0ABT4ZJ39</accession>
<evidence type="ECO:0000313" key="1">
    <source>
        <dbReference type="EMBL" id="MDB6179003.1"/>
    </source>
</evidence>
<gene>
    <name evidence="1" type="ORF">PAF17_16040</name>
</gene>
<sequence length="216" mass="24626">MPTMVSTRELLPLIAPFAPTCPDFITAQQARFAAIEFCERSRAWRHVVTTTVTDREMTPVVPDTATIHEIEFAEWGESRDKLTPVQFSTIKGDIEGRPHYVTQVNPHAITVSPFEEGEIRISMFLKPLSATEYGSDPANPLEDRFNVIPDFFVSIHGSTLAAGTLARILSIPDEPWTNPQEAQRYWMIFQDKLNQSFRANMRGQQRAPIRTRFKDF</sequence>
<comment type="caution">
    <text evidence="1">The sequence shown here is derived from an EMBL/GenBank/DDBJ whole genome shotgun (WGS) entry which is preliminary data.</text>
</comment>
<dbReference type="RefSeq" id="WP_271890119.1">
    <property type="nucleotide sequence ID" value="NZ_JAQBIE010000024.1"/>
</dbReference>
<protein>
    <submittedName>
        <fullName evidence="1">Uncharacterized protein</fullName>
    </submittedName>
</protein>
<proteinExistence type="predicted"/>
<dbReference type="Proteomes" id="UP001165641">
    <property type="component" value="Unassembled WGS sequence"/>
</dbReference>
<organism evidence="1 2">
    <name type="scientific">Paracoccus onchidii</name>
    <dbReference type="NCBI Taxonomy" id="3017813"/>
    <lineage>
        <taxon>Bacteria</taxon>
        <taxon>Pseudomonadati</taxon>
        <taxon>Pseudomonadota</taxon>
        <taxon>Alphaproteobacteria</taxon>
        <taxon>Rhodobacterales</taxon>
        <taxon>Paracoccaceae</taxon>
        <taxon>Paracoccus</taxon>
    </lineage>
</organism>
<dbReference type="EMBL" id="JAQBIE010000024">
    <property type="protein sequence ID" value="MDB6179003.1"/>
    <property type="molecule type" value="Genomic_DNA"/>
</dbReference>
<keyword evidence="2" id="KW-1185">Reference proteome</keyword>
<name>A0ABT4ZJ39_9RHOB</name>
<evidence type="ECO:0000313" key="2">
    <source>
        <dbReference type="Proteomes" id="UP001165641"/>
    </source>
</evidence>
<reference evidence="1" key="1">
    <citation type="submission" date="2022-12" db="EMBL/GenBank/DDBJ databases">
        <title>Paracoccus onchidii sp. nov., isolated from a marine invertebrate from the South China Sea.</title>
        <authorList>
            <person name="Xu S."/>
            <person name="Liu Z."/>
            <person name="Xu Y."/>
        </authorList>
    </citation>
    <scope>NUCLEOTIDE SEQUENCE</scope>
    <source>
        <strain evidence="1">Z330</strain>
    </source>
</reference>